<comment type="caution">
    <text evidence="4">The sequence shown here is derived from an EMBL/GenBank/DDBJ whole genome shotgun (WGS) entry which is preliminary data.</text>
</comment>
<comment type="similarity">
    <text evidence="1 2">Belongs to the small heat shock protein (HSP20) family.</text>
</comment>
<dbReference type="CDD" id="cd06464">
    <property type="entry name" value="ACD_sHsps-like"/>
    <property type="match status" value="1"/>
</dbReference>
<evidence type="ECO:0000313" key="4">
    <source>
        <dbReference type="EMBL" id="MQL51264.1"/>
    </source>
</evidence>
<name>A0A6N7IMV8_9FIRM</name>
<keyword evidence="5" id="KW-1185">Reference proteome</keyword>
<evidence type="ECO:0000256" key="2">
    <source>
        <dbReference type="RuleBase" id="RU003616"/>
    </source>
</evidence>
<evidence type="ECO:0000259" key="3">
    <source>
        <dbReference type="PROSITE" id="PS01031"/>
    </source>
</evidence>
<dbReference type="Gene3D" id="2.60.40.790">
    <property type="match status" value="1"/>
</dbReference>
<dbReference type="Pfam" id="PF00011">
    <property type="entry name" value="HSP20"/>
    <property type="match status" value="1"/>
</dbReference>
<feature type="domain" description="SHSP" evidence="3">
    <location>
        <begin position="49"/>
        <end position="157"/>
    </location>
</feature>
<organism evidence="4 5">
    <name type="scientific">Desulfofundulus thermobenzoicus</name>
    <dbReference type="NCBI Taxonomy" id="29376"/>
    <lineage>
        <taxon>Bacteria</taxon>
        <taxon>Bacillati</taxon>
        <taxon>Bacillota</taxon>
        <taxon>Clostridia</taxon>
        <taxon>Eubacteriales</taxon>
        <taxon>Peptococcaceae</taxon>
        <taxon>Desulfofundulus</taxon>
    </lineage>
</organism>
<gene>
    <name evidence="4" type="ORF">GFC01_03100</name>
</gene>
<accession>A0A6N7IMV8</accession>
<dbReference type="InterPro" id="IPR008978">
    <property type="entry name" value="HSP20-like_chaperone"/>
</dbReference>
<dbReference type="InterPro" id="IPR031107">
    <property type="entry name" value="Small_HSP"/>
</dbReference>
<sequence length="157" mass="18623">MRRMRPMFDQEKFQRWSKMARKFHGQDFWSSIFNNSQAKEMMNSFSELLGEEKSFPRVDVYQTSHEFYVLMELPGVRKEDVLLQVVGDRLEIKGTVHNPYHGYQVHFKERFTGTFQRTVQLPDYVDHNQYSAKFVNGLLEIRLPRAGETPAKTLNID</sequence>
<reference evidence="4 5" key="1">
    <citation type="submission" date="2019-10" db="EMBL/GenBank/DDBJ databases">
        <title>Comparative genomics of sulfur disproportionating microorganisms.</title>
        <authorList>
            <person name="Ward L.M."/>
            <person name="Bertran E."/>
            <person name="Johnston D."/>
        </authorList>
    </citation>
    <scope>NUCLEOTIDE SEQUENCE [LARGE SCALE GENOMIC DNA]</scope>
    <source>
        <strain evidence="4 5">DSM 14055</strain>
    </source>
</reference>
<dbReference type="InterPro" id="IPR002068">
    <property type="entry name" value="A-crystallin/Hsp20_dom"/>
</dbReference>
<dbReference type="OrthoDB" id="9811615at2"/>
<evidence type="ECO:0000313" key="5">
    <source>
        <dbReference type="Proteomes" id="UP000441717"/>
    </source>
</evidence>
<protein>
    <submittedName>
        <fullName evidence="4">Hsp20 family protein</fullName>
    </submittedName>
</protein>
<proteinExistence type="inferred from homology"/>
<dbReference type="Proteomes" id="UP000441717">
    <property type="component" value="Unassembled WGS sequence"/>
</dbReference>
<dbReference type="PANTHER" id="PTHR11527">
    <property type="entry name" value="HEAT-SHOCK PROTEIN 20 FAMILY MEMBER"/>
    <property type="match status" value="1"/>
</dbReference>
<dbReference type="AlphaFoldDB" id="A0A6N7IMV8"/>
<dbReference type="SUPFAM" id="SSF49764">
    <property type="entry name" value="HSP20-like chaperones"/>
    <property type="match status" value="1"/>
</dbReference>
<dbReference type="EMBL" id="WHYR01000005">
    <property type="protein sequence ID" value="MQL51264.1"/>
    <property type="molecule type" value="Genomic_DNA"/>
</dbReference>
<dbReference type="PROSITE" id="PS01031">
    <property type="entry name" value="SHSP"/>
    <property type="match status" value="1"/>
</dbReference>
<evidence type="ECO:0000256" key="1">
    <source>
        <dbReference type="PROSITE-ProRule" id="PRU00285"/>
    </source>
</evidence>